<feature type="transmembrane region" description="Helical" evidence="7">
    <location>
        <begin position="12"/>
        <end position="30"/>
    </location>
</feature>
<feature type="transmembrane region" description="Helical" evidence="7">
    <location>
        <begin position="73"/>
        <end position="92"/>
    </location>
</feature>
<dbReference type="PANTHER" id="PTHR43744">
    <property type="entry name" value="ABC TRANSPORTER PERMEASE PROTEIN MG189-RELATED-RELATED"/>
    <property type="match status" value="1"/>
</dbReference>
<comment type="subcellular location">
    <subcellularLocation>
        <location evidence="1 7">Cell membrane</location>
        <topology evidence="1 7">Multi-pass membrane protein</topology>
    </subcellularLocation>
</comment>
<feature type="transmembrane region" description="Helical" evidence="7">
    <location>
        <begin position="104"/>
        <end position="128"/>
    </location>
</feature>
<organism evidence="9 10">
    <name type="scientific">Paenibacillus chungangensis</name>
    <dbReference type="NCBI Taxonomy" id="696535"/>
    <lineage>
        <taxon>Bacteria</taxon>
        <taxon>Bacillati</taxon>
        <taxon>Bacillota</taxon>
        <taxon>Bacilli</taxon>
        <taxon>Bacillales</taxon>
        <taxon>Paenibacillaceae</taxon>
        <taxon>Paenibacillus</taxon>
    </lineage>
</organism>
<feature type="transmembrane region" description="Helical" evidence="7">
    <location>
        <begin position="140"/>
        <end position="160"/>
    </location>
</feature>
<keyword evidence="6 7" id="KW-0472">Membrane</keyword>
<feature type="transmembrane region" description="Helical" evidence="7">
    <location>
        <begin position="242"/>
        <end position="261"/>
    </location>
</feature>
<dbReference type="Pfam" id="PF00528">
    <property type="entry name" value="BPD_transp_1"/>
    <property type="match status" value="1"/>
</dbReference>
<keyword evidence="3" id="KW-1003">Cell membrane</keyword>
<evidence type="ECO:0000256" key="2">
    <source>
        <dbReference type="ARBA" id="ARBA00022448"/>
    </source>
</evidence>
<comment type="similarity">
    <text evidence="7">Belongs to the binding-protein-dependent transport system permease family.</text>
</comment>
<dbReference type="RefSeq" id="WP_377565087.1">
    <property type="nucleotide sequence ID" value="NZ_JBHTJZ010000022.1"/>
</dbReference>
<keyword evidence="5 7" id="KW-1133">Transmembrane helix</keyword>
<evidence type="ECO:0000256" key="1">
    <source>
        <dbReference type="ARBA" id="ARBA00004651"/>
    </source>
</evidence>
<gene>
    <name evidence="9" type="ORF">ACFQ2I_14230</name>
</gene>
<evidence type="ECO:0000256" key="5">
    <source>
        <dbReference type="ARBA" id="ARBA00022989"/>
    </source>
</evidence>
<evidence type="ECO:0000256" key="4">
    <source>
        <dbReference type="ARBA" id="ARBA00022692"/>
    </source>
</evidence>
<dbReference type="Proteomes" id="UP001596989">
    <property type="component" value="Unassembled WGS sequence"/>
</dbReference>
<dbReference type="PANTHER" id="PTHR43744:SF8">
    <property type="entry name" value="SN-GLYCEROL-3-PHOSPHATE TRANSPORT SYSTEM PERMEASE PROTEIN UGPE"/>
    <property type="match status" value="1"/>
</dbReference>
<reference evidence="10" key="1">
    <citation type="journal article" date="2019" name="Int. J. Syst. Evol. Microbiol.">
        <title>The Global Catalogue of Microorganisms (GCM) 10K type strain sequencing project: providing services to taxonomists for standard genome sequencing and annotation.</title>
        <authorList>
            <consortium name="The Broad Institute Genomics Platform"/>
            <consortium name="The Broad Institute Genome Sequencing Center for Infectious Disease"/>
            <person name="Wu L."/>
            <person name="Ma J."/>
        </authorList>
    </citation>
    <scope>NUCLEOTIDE SEQUENCE [LARGE SCALE GENOMIC DNA]</scope>
    <source>
        <strain evidence="10">CCUG 59129</strain>
    </source>
</reference>
<proteinExistence type="inferred from homology"/>
<feature type="transmembrane region" description="Helical" evidence="7">
    <location>
        <begin position="181"/>
        <end position="204"/>
    </location>
</feature>
<name>A0ABW3HTE3_9BACL</name>
<protein>
    <submittedName>
        <fullName evidence="9">Carbohydrate ABC transporter permease</fullName>
    </submittedName>
</protein>
<dbReference type="Gene3D" id="1.10.3720.10">
    <property type="entry name" value="MetI-like"/>
    <property type="match status" value="1"/>
</dbReference>
<dbReference type="SUPFAM" id="SSF161098">
    <property type="entry name" value="MetI-like"/>
    <property type="match status" value="1"/>
</dbReference>
<evidence type="ECO:0000256" key="3">
    <source>
        <dbReference type="ARBA" id="ARBA00022475"/>
    </source>
</evidence>
<keyword evidence="2 7" id="KW-0813">Transport</keyword>
<dbReference type="CDD" id="cd06261">
    <property type="entry name" value="TM_PBP2"/>
    <property type="match status" value="1"/>
</dbReference>
<evidence type="ECO:0000313" key="10">
    <source>
        <dbReference type="Proteomes" id="UP001596989"/>
    </source>
</evidence>
<keyword evidence="4 7" id="KW-0812">Transmembrane</keyword>
<evidence type="ECO:0000313" key="9">
    <source>
        <dbReference type="EMBL" id="MFD0960545.1"/>
    </source>
</evidence>
<evidence type="ECO:0000256" key="6">
    <source>
        <dbReference type="ARBA" id="ARBA00023136"/>
    </source>
</evidence>
<dbReference type="PROSITE" id="PS50928">
    <property type="entry name" value="ABC_TM1"/>
    <property type="match status" value="1"/>
</dbReference>
<comment type="caution">
    <text evidence="9">The sequence shown here is derived from an EMBL/GenBank/DDBJ whole genome shotgun (WGS) entry which is preliminary data.</text>
</comment>
<dbReference type="InterPro" id="IPR035906">
    <property type="entry name" value="MetI-like_sf"/>
</dbReference>
<evidence type="ECO:0000259" key="8">
    <source>
        <dbReference type="PROSITE" id="PS50928"/>
    </source>
</evidence>
<keyword evidence="10" id="KW-1185">Reference proteome</keyword>
<evidence type="ECO:0000256" key="7">
    <source>
        <dbReference type="RuleBase" id="RU363032"/>
    </source>
</evidence>
<feature type="domain" description="ABC transmembrane type-1" evidence="8">
    <location>
        <begin position="69"/>
        <end position="262"/>
    </location>
</feature>
<sequence length="275" mass="30157">MTSSIGRKITHIVLVLLGIIWIYPFVWMVSSSLKSNTEYFRNGLSIIPEKLDLSNYTRAWEVANFSQYFQNSVVLTVSTVSIVVVLCAMTGYALGRVDFWGKKLFMLAITATLVIPKGFTIIPLYQIILELGLINTMPGVILAESGGAHVLFILLFTAHFSGLPKDLEESAEMDGAGFFRTFVSVMLPLSKPIMATTIVMQFMWTWNSFLTPLVFTLNNPELRTLSVGISSFVGQYSSDNTGLAAAATISVIPIIAVFIALQKYFVEGVAGAIKG</sequence>
<accession>A0ABW3HTE3</accession>
<dbReference type="EMBL" id="JBHTJZ010000022">
    <property type="protein sequence ID" value="MFD0960545.1"/>
    <property type="molecule type" value="Genomic_DNA"/>
</dbReference>
<dbReference type="InterPro" id="IPR000515">
    <property type="entry name" value="MetI-like"/>
</dbReference>